<gene>
    <name evidence="2" type="ORF">ColLi_08477</name>
</gene>
<evidence type="ECO:0000313" key="2">
    <source>
        <dbReference type="EMBL" id="GJC85639.1"/>
    </source>
</evidence>
<accession>A0AA37GRT0</accession>
<evidence type="ECO:0000313" key="3">
    <source>
        <dbReference type="Proteomes" id="UP001055172"/>
    </source>
</evidence>
<proteinExistence type="predicted"/>
<sequence>MGGMGMGPMGGMPMGGMPNMGMMGGGMPGTTPPSLGPSQQSHNPSTPQVANGPSQKRKHSGRGKGKAAKPDHIKPPSHPKRQRVQPQPEAARIQSAPVPEVGRWTKERGLEFTTGAPALPAPPPPGSRMAPRQVWRSD</sequence>
<feature type="compositionally biased region" description="Gly residues" evidence="1">
    <location>
        <begin position="1"/>
        <end position="14"/>
    </location>
</feature>
<feature type="compositionally biased region" description="Polar residues" evidence="1">
    <location>
        <begin position="36"/>
        <end position="54"/>
    </location>
</feature>
<protein>
    <submittedName>
        <fullName evidence="2">Uncharacterized protein</fullName>
    </submittedName>
</protein>
<name>A0AA37GRT0_9PEZI</name>
<dbReference type="AlphaFoldDB" id="A0AA37GRT0"/>
<feature type="region of interest" description="Disordered" evidence="1">
    <location>
        <begin position="1"/>
        <end position="138"/>
    </location>
</feature>
<evidence type="ECO:0000256" key="1">
    <source>
        <dbReference type="SAM" id="MobiDB-lite"/>
    </source>
</evidence>
<comment type="caution">
    <text evidence="2">The sequence shown here is derived from an EMBL/GenBank/DDBJ whole genome shotgun (WGS) entry which is preliminary data.</text>
</comment>
<keyword evidence="3" id="KW-1185">Reference proteome</keyword>
<dbReference type="Proteomes" id="UP001055172">
    <property type="component" value="Unassembled WGS sequence"/>
</dbReference>
<feature type="compositionally biased region" description="Basic residues" evidence="1">
    <location>
        <begin position="55"/>
        <end position="67"/>
    </location>
</feature>
<organism evidence="2 3">
    <name type="scientific">Colletotrichum liriopes</name>
    <dbReference type="NCBI Taxonomy" id="708192"/>
    <lineage>
        <taxon>Eukaryota</taxon>
        <taxon>Fungi</taxon>
        <taxon>Dikarya</taxon>
        <taxon>Ascomycota</taxon>
        <taxon>Pezizomycotina</taxon>
        <taxon>Sordariomycetes</taxon>
        <taxon>Hypocreomycetidae</taxon>
        <taxon>Glomerellales</taxon>
        <taxon>Glomerellaceae</taxon>
        <taxon>Colletotrichum</taxon>
        <taxon>Colletotrichum spaethianum species complex</taxon>
    </lineage>
</organism>
<dbReference type="EMBL" id="BPPX01000018">
    <property type="protein sequence ID" value="GJC85639.1"/>
    <property type="molecule type" value="Genomic_DNA"/>
</dbReference>
<reference evidence="2 3" key="1">
    <citation type="submission" date="2021-07" db="EMBL/GenBank/DDBJ databases">
        <title>Genome data of Colletotrichum spaethianum.</title>
        <authorList>
            <person name="Utami Y.D."/>
            <person name="Hiruma K."/>
        </authorList>
    </citation>
    <scope>NUCLEOTIDE SEQUENCE [LARGE SCALE GENOMIC DNA]</scope>
    <source>
        <strain evidence="2 3">MAFF 242679</strain>
    </source>
</reference>